<gene>
    <name evidence="3" type="ORF">C7447_101442</name>
</gene>
<evidence type="ECO:0000256" key="1">
    <source>
        <dbReference type="SAM" id="Phobius"/>
    </source>
</evidence>
<dbReference type="AlphaFoldDB" id="A0A5S5DV83"/>
<keyword evidence="2" id="KW-0732">Signal</keyword>
<comment type="caution">
    <text evidence="3">The sequence shown here is derived from an EMBL/GenBank/DDBJ whole genome shotgun (WGS) entry which is preliminary data.</text>
</comment>
<dbReference type="InterPro" id="IPR018682">
    <property type="entry name" value="DUF2167_membr"/>
</dbReference>
<accession>A0A5S5DV83</accession>
<keyword evidence="1" id="KW-1133">Transmembrane helix</keyword>
<name>A0A5S5DV83_9FLAO</name>
<feature type="signal peptide" evidence="2">
    <location>
        <begin position="1"/>
        <end position="19"/>
    </location>
</feature>
<keyword evidence="1" id="KW-0472">Membrane</keyword>
<keyword evidence="4" id="KW-1185">Reference proteome</keyword>
<dbReference type="Pfam" id="PF09935">
    <property type="entry name" value="DUF2167"/>
    <property type="match status" value="1"/>
</dbReference>
<evidence type="ECO:0000313" key="3">
    <source>
        <dbReference type="EMBL" id="TYP99837.1"/>
    </source>
</evidence>
<proteinExistence type="predicted"/>
<reference evidence="3 4" key="1">
    <citation type="submission" date="2019-07" db="EMBL/GenBank/DDBJ databases">
        <title>Genomic Encyclopedia of Type Strains, Phase IV (KMG-IV): sequencing the most valuable type-strain genomes for metagenomic binning, comparative biology and taxonomic classification.</title>
        <authorList>
            <person name="Goeker M."/>
        </authorList>
    </citation>
    <scope>NUCLEOTIDE SEQUENCE [LARGE SCALE GENOMIC DNA]</scope>
    <source>
        <strain evidence="3 4">DSM 18961</strain>
    </source>
</reference>
<dbReference type="Proteomes" id="UP000323136">
    <property type="component" value="Unassembled WGS sequence"/>
</dbReference>
<feature type="transmembrane region" description="Helical" evidence="1">
    <location>
        <begin position="261"/>
        <end position="285"/>
    </location>
</feature>
<sequence>MKKAFPFLLFLLISNFSFAQDSENDQISEEEYIRKIDSINNAFTYQEGKITLQDGIAEITIPDGYKFLDAKQSSYVLTDLWGNPPSEVLGMLFPKDVNPLGDNFTYAVEVTYSKDGYINDEDAKELDYDELLEQMQEDTDASNPERKKLGYPTMDLVGWASAPFYDENNKKLHWAKEISFEGEAENTLNYNIRVLGRKGYLNLNAIGTIDILPNFKKDVNQILNSVAFTEGNKYSDFNPDIDQVAAYGIGGLIAGKLLAKAGFFVVILKFWKVIAIAVAGGFAAFKNKLFGRKEEEEVS</sequence>
<keyword evidence="1" id="KW-0812">Transmembrane</keyword>
<organism evidence="3 4">
    <name type="scientific">Tenacibaculum adriaticum</name>
    <dbReference type="NCBI Taxonomy" id="413713"/>
    <lineage>
        <taxon>Bacteria</taxon>
        <taxon>Pseudomonadati</taxon>
        <taxon>Bacteroidota</taxon>
        <taxon>Flavobacteriia</taxon>
        <taxon>Flavobacteriales</taxon>
        <taxon>Flavobacteriaceae</taxon>
        <taxon>Tenacibaculum</taxon>
    </lineage>
</organism>
<dbReference type="RefSeq" id="WP_148868540.1">
    <property type="nucleotide sequence ID" value="NZ_VNIA01000001.1"/>
</dbReference>
<dbReference type="OrthoDB" id="196355at2"/>
<evidence type="ECO:0000256" key="2">
    <source>
        <dbReference type="SAM" id="SignalP"/>
    </source>
</evidence>
<protein>
    <submittedName>
        <fullName evidence="3">Putative membrane-anchored protein</fullName>
    </submittedName>
</protein>
<feature type="chain" id="PRO_5024445652" evidence="2">
    <location>
        <begin position="20"/>
        <end position="299"/>
    </location>
</feature>
<dbReference type="EMBL" id="VNIA01000001">
    <property type="protein sequence ID" value="TYP99837.1"/>
    <property type="molecule type" value="Genomic_DNA"/>
</dbReference>
<evidence type="ECO:0000313" key="4">
    <source>
        <dbReference type="Proteomes" id="UP000323136"/>
    </source>
</evidence>